<reference evidence="2" key="1">
    <citation type="journal article" date="2021" name="PeerJ">
        <title>Extensive microbial diversity within the chicken gut microbiome revealed by metagenomics and culture.</title>
        <authorList>
            <person name="Gilroy R."/>
            <person name="Ravi A."/>
            <person name="Getino M."/>
            <person name="Pursley I."/>
            <person name="Horton D.L."/>
            <person name="Alikhan N.F."/>
            <person name="Baker D."/>
            <person name="Gharbi K."/>
            <person name="Hall N."/>
            <person name="Watson M."/>
            <person name="Adriaenssens E.M."/>
            <person name="Foster-Nyarko E."/>
            <person name="Jarju S."/>
            <person name="Secka A."/>
            <person name="Antonio M."/>
            <person name="Oren A."/>
            <person name="Chaudhuri R.R."/>
            <person name="La Ragione R."/>
            <person name="Hildebrand F."/>
            <person name="Pallen M.J."/>
        </authorList>
    </citation>
    <scope>NUCLEOTIDE SEQUENCE</scope>
    <source>
        <strain evidence="2">USAMLcec3-2134</strain>
    </source>
</reference>
<dbReference type="Proteomes" id="UP000886883">
    <property type="component" value="Unassembled WGS sequence"/>
</dbReference>
<evidence type="ECO:0000256" key="1">
    <source>
        <dbReference type="SAM" id="Phobius"/>
    </source>
</evidence>
<evidence type="ECO:0000313" key="3">
    <source>
        <dbReference type="Proteomes" id="UP000886883"/>
    </source>
</evidence>
<organism evidence="2 3">
    <name type="scientific">Candidatus Eisenbergiella merdigallinarum</name>
    <dbReference type="NCBI Taxonomy" id="2838552"/>
    <lineage>
        <taxon>Bacteria</taxon>
        <taxon>Bacillati</taxon>
        <taxon>Bacillota</taxon>
        <taxon>Clostridia</taxon>
        <taxon>Lachnospirales</taxon>
        <taxon>Lachnospiraceae</taxon>
        <taxon>Eisenbergiella</taxon>
    </lineage>
</organism>
<gene>
    <name evidence="2" type="ORF">H9763_08565</name>
</gene>
<dbReference type="AlphaFoldDB" id="A0A9D2SD80"/>
<sequence>MKVKKRVLQGLAVVLTAIAFLWVFDGYNSRKRASEEQSVDVTEKSDLASLIVRDKALVPGDGLEWDMAQDAFLEICPGAERLDPESPQFEEYRRGEMPNGMVSFSPPVAAGLYEYNAVASPTFLFDENSSLSQVAWRIVCPVEEVERYARLFAELAEDADGIDFLTRETGGEISQEELLENPVSVKWDTADRSASFQMNSVCFQENFLLDLIVSVRAAK</sequence>
<accession>A0A9D2SD80</accession>
<comment type="caution">
    <text evidence="2">The sequence shown here is derived from an EMBL/GenBank/DDBJ whole genome shotgun (WGS) entry which is preliminary data.</text>
</comment>
<keyword evidence="1" id="KW-0812">Transmembrane</keyword>
<feature type="transmembrane region" description="Helical" evidence="1">
    <location>
        <begin position="7"/>
        <end position="24"/>
    </location>
</feature>
<reference evidence="2" key="2">
    <citation type="submission" date="2021-04" db="EMBL/GenBank/DDBJ databases">
        <authorList>
            <person name="Gilroy R."/>
        </authorList>
    </citation>
    <scope>NUCLEOTIDE SEQUENCE</scope>
    <source>
        <strain evidence="2">USAMLcec3-2134</strain>
    </source>
</reference>
<keyword evidence="1" id="KW-0472">Membrane</keyword>
<name>A0A9D2SD80_9FIRM</name>
<evidence type="ECO:0000313" key="2">
    <source>
        <dbReference type="EMBL" id="HJB91504.1"/>
    </source>
</evidence>
<dbReference type="EMBL" id="DWXE01000029">
    <property type="protein sequence ID" value="HJB91504.1"/>
    <property type="molecule type" value="Genomic_DNA"/>
</dbReference>
<keyword evidence="1" id="KW-1133">Transmembrane helix</keyword>
<proteinExistence type="predicted"/>
<protein>
    <submittedName>
        <fullName evidence="2">Uncharacterized protein</fullName>
    </submittedName>
</protein>